<gene>
    <name evidence="2" type="ORF">L202_00332</name>
</gene>
<feature type="compositionally biased region" description="Basic and acidic residues" evidence="1">
    <location>
        <begin position="48"/>
        <end position="64"/>
    </location>
</feature>
<feature type="compositionally biased region" description="Basic residues" evidence="1">
    <location>
        <begin position="9"/>
        <end position="23"/>
    </location>
</feature>
<proteinExistence type="predicted"/>
<dbReference type="EMBL" id="AWGJ01000001">
    <property type="protein sequence ID" value="ODN84367.1"/>
    <property type="molecule type" value="Genomic_DNA"/>
</dbReference>
<feature type="compositionally biased region" description="Polar residues" evidence="1">
    <location>
        <begin position="100"/>
        <end position="109"/>
    </location>
</feature>
<evidence type="ECO:0000313" key="2">
    <source>
        <dbReference type="EMBL" id="ODN84367.1"/>
    </source>
</evidence>
<reference evidence="2 3" key="1">
    <citation type="submission" date="2016-06" db="EMBL/GenBank/DDBJ databases">
        <title>Evolution of pathogenesis and genome organization in the Tremellales.</title>
        <authorList>
            <person name="Cuomo C."/>
            <person name="Litvintseva A."/>
            <person name="Heitman J."/>
            <person name="Chen Y."/>
            <person name="Sun S."/>
            <person name="Springer D."/>
            <person name="Dromer F."/>
            <person name="Young S."/>
            <person name="Zeng Q."/>
            <person name="Chapman S."/>
            <person name="Gujja S."/>
            <person name="Saif S."/>
            <person name="Birren B."/>
        </authorList>
    </citation>
    <scope>NUCLEOTIDE SEQUENCE [LARGE SCALE GENOMIC DNA]</scope>
    <source>
        <strain evidence="2 3">CBS 6039</strain>
    </source>
</reference>
<comment type="caution">
    <text evidence="2">The sequence shown here is derived from an EMBL/GenBank/DDBJ whole genome shotgun (WGS) entry which is preliminary data.</text>
</comment>
<keyword evidence="3" id="KW-1185">Reference proteome</keyword>
<dbReference type="AlphaFoldDB" id="A0A1E3I725"/>
<protein>
    <submittedName>
        <fullName evidence="2">Uncharacterized protein</fullName>
    </submittedName>
</protein>
<dbReference type="GeneID" id="30151641"/>
<evidence type="ECO:0000256" key="1">
    <source>
        <dbReference type="SAM" id="MobiDB-lite"/>
    </source>
</evidence>
<name>A0A1E3I725_9TREE</name>
<sequence>MTHANSRCRSWRHTARRAPRRTGSRCIWPPMHTSQPGRGHAGYAGHAWPRERQQERHPPRDEVAKTVIPPRHHNPISRSLEPNSPIHYIARRHAPPPSATAGQISQLPTSPVARRTQG</sequence>
<feature type="region of interest" description="Disordered" evidence="1">
    <location>
        <begin position="1"/>
        <end position="118"/>
    </location>
</feature>
<dbReference type="RefSeq" id="XP_018998170.1">
    <property type="nucleotide sequence ID" value="XM_019133465.1"/>
</dbReference>
<dbReference type="Proteomes" id="UP000094065">
    <property type="component" value="Unassembled WGS sequence"/>
</dbReference>
<organism evidence="2 3">
    <name type="scientific">Cryptococcus amylolentus CBS 6039</name>
    <dbReference type="NCBI Taxonomy" id="1295533"/>
    <lineage>
        <taxon>Eukaryota</taxon>
        <taxon>Fungi</taxon>
        <taxon>Dikarya</taxon>
        <taxon>Basidiomycota</taxon>
        <taxon>Agaricomycotina</taxon>
        <taxon>Tremellomycetes</taxon>
        <taxon>Tremellales</taxon>
        <taxon>Cryptococcaceae</taxon>
        <taxon>Cryptococcus</taxon>
    </lineage>
</organism>
<evidence type="ECO:0000313" key="3">
    <source>
        <dbReference type="Proteomes" id="UP000094065"/>
    </source>
</evidence>
<accession>A0A1E3I725</accession>